<evidence type="ECO:0000256" key="4">
    <source>
        <dbReference type="ARBA" id="ARBA00022692"/>
    </source>
</evidence>
<evidence type="ECO:0000256" key="1">
    <source>
        <dbReference type="ARBA" id="ARBA00004141"/>
    </source>
</evidence>
<keyword evidence="5" id="KW-0571">Peptide transport</keyword>
<dbReference type="GO" id="GO:0016020">
    <property type="term" value="C:membrane"/>
    <property type="evidence" value="ECO:0007669"/>
    <property type="project" value="UniProtKB-SubCell"/>
</dbReference>
<dbReference type="InterPro" id="IPR004648">
    <property type="entry name" value="Oligpept_transpt"/>
</dbReference>
<feature type="transmembrane region" description="Helical" evidence="9">
    <location>
        <begin position="360"/>
        <end position="379"/>
    </location>
</feature>
<dbReference type="NCBIfam" id="TIGR00728">
    <property type="entry name" value="OPT_sfam"/>
    <property type="match status" value="1"/>
</dbReference>
<dbReference type="OrthoDB" id="9986677at2759"/>
<gene>
    <name evidence="10" type="ORF">BABINDRAFT_161768</name>
</gene>
<evidence type="ECO:0000256" key="3">
    <source>
        <dbReference type="ARBA" id="ARBA00022448"/>
    </source>
</evidence>
<keyword evidence="11" id="KW-1185">Reference proteome</keyword>
<evidence type="ECO:0000256" key="8">
    <source>
        <dbReference type="ARBA" id="ARBA00023136"/>
    </source>
</evidence>
<dbReference type="NCBIfam" id="TIGR00727">
    <property type="entry name" value="ISP4_OPT"/>
    <property type="match status" value="1"/>
</dbReference>
<organism evidence="10 11">
    <name type="scientific">Babjeviella inositovora NRRL Y-12698</name>
    <dbReference type="NCBI Taxonomy" id="984486"/>
    <lineage>
        <taxon>Eukaryota</taxon>
        <taxon>Fungi</taxon>
        <taxon>Dikarya</taxon>
        <taxon>Ascomycota</taxon>
        <taxon>Saccharomycotina</taxon>
        <taxon>Pichiomycetes</taxon>
        <taxon>Serinales incertae sedis</taxon>
        <taxon>Babjeviella</taxon>
    </lineage>
</organism>
<proteinExistence type="inferred from homology"/>
<reference evidence="11" key="1">
    <citation type="submission" date="2016-05" db="EMBL/GenBank/DDBJ databases">
        <title>Comparative genomics of biotechnologically important yeasts.</title>
        <authorList>
            <consortium name="DOE Joint Genome Institute"/>
            <person name="Riley R."/>
            <person name="Haridas S."/>
            <person name="Wolfe K.H."/>
            <person name="Lopes M.R."/>
            <person name="Hittinger C.T."/>
            <person name="Goker M."/>
            <person name="Salamov A."/>
            <person name="Wisecaver J."/>
            <person name="Long T.M."/>
            <person name="Aerts A.L."/>
            <person name="Barry K."/>
            <person name="Choi C."/>
            <person name="Clum A."/>
            <person name="Coughlan A.Y."/>
            <person name="Deshpande S."/>
            <person name="Douglass A.P."/>
            <person name="Hanson S.J."/>
            <person name="Klenk H.-P."/>
            <person name="Labutti K."/>
            <person name="Lapidus A."/>
            <person name="Lindquist E."/>
            <person name="Lipzen A."/>
            <person name="Meier-Kolthoff J.P."/>
            <person name="Ohm R.A."/>
            <person name="Otillar R.P."/>
            <person name="Pangilinan J."/>
            <person name="Peng Y."/>
            <person name="Rokas A."/>
            <person name="Rosa C.A."/>
            <person name="Scheuner C."/>
            <person name="Sibirny A.A."/>
            <person name="Slot J.C."/>
            <person name="Stielow J.B."/>
            <person name="Sun H."/>
            <person name="Kurtzman C.P."/>
            <person name="Blackwell M."/>
            <person name="Grigoriev I.V."/>
            <person name="Jeffries T.W."/>
        </authorList>
    </citation>
    <scope>NUCLEOTIDE SEQUENCE [LARGE SCALE GENOMIC DNA]</scope>
    <source>
        <strain evidence="11">NRRL Y-12698</strain>
    </source>
</reference>
<evidence type="ECO:0000313" key="10">
    <source>
        <dbReference type="EMBL" id="ODQ79362.1"/>
    </source>
</evidence>
<evidence type="ECO:0000313" key="11">
    <source>
        <dbReference type="Proteomes" id="UP000094336"/>
    </source>
</evidence>
<comment type="subcellular location">
    <subcellularLocation>
        <location evidence="1">Membrane</location>
        <topology evidence="1">Multi-pass membrane protein</topology>
    </subcellularLocation>
</comment>
<dbReference type="Pfam" id="PF03169">
    <property type="entry name" value="OPT"/>
    <property type="match status" value="1"/>
</dbReference>
<dbReference type="GeneID" id="30146853"/>
<dbReference type="AlphaFoldDB" id="A0A1E3QQL6"/>
<dbReference type="EMBL" id="KV454432">
    <property type="protein sequence ID" value="ODQ79362.1"/>
    <property type="molecule type" value="Genomic_DNA"/>
</dbReference>
<protein>
    <recommendedName>
        <fullName evidence="12">OPT family small oligopeptide transporter</fullName>
    </recommendedName>
</protein>
<evidence type="ECO:0008006" key="12">
    <source>
        <dbReference type="Google" id="ProtNLM"/>
    </source>
</evidence>
<feature type="transmembrane region" description="Helical" evidence="9">
    <location>
        <begin position="399"/>
        <end position="419"/>
    </location>
</feature>
<keyword evidence="8 9" id="KW-0472">Membrane</keyword>
<dbReference type="GO" id="GO:0035673">
    <property type="term" value="F:oligopeptide transmembrane transporter activity"/>
    <property type="evidence" value="ECO:0007669"/>
    <property type="project" value="InterPro"/>
</dbReference>
<feature type="transmembrane region" description="Helical" evidence="9">
    <location>
        <begin position="601"/>
        <end position="624"/>
    </location>
</feature>
<feature type="transmembrane region" description="Helical" evidence="9">
    <location>
        <begin position="575"/>
        <end position="595"/>
    </location>
</feature>
<sequence length="897" mass="101470">MTSNSDPPQDIPPVYKDSDQTFFGDIQAVLSNPASINEIGNSLSSDQKFQVLARTGHAGLEDLDDLPVEAEYMIIKVDNLTIDESLEILKDAIVYHKGDVNFLPDEYNQMVALVKEGAPVLESDTGLHAAEKFNLKDKENFKDSTDDKGSYISDWEFECRLLASLIHFHSPYAEVRAVTDPYDDPSVPVETIRSYFLAFIWTVIGSGVNEFFSHRQPSISLDTSVIQLFLYPCGKILELLPDWGFTVRGKRYSINPGPWSYKEQMFATICYSVSAAGAYVDSNIIVQKLGVYYDNDWADFGYQVLLIFSTQCLGFGFAGIMRKVCIYPVRSIWPTILPTLALNRALLKPEKREIINGWRISKYNFFWIFSGASFLYFWIPNYLFGAVSTFNWLTWIKPMNFNLAAITGSVLGLGLNPIPTFDWNIINFNSALVIPFYSQLNLYIGSLFAFFCIIGVYWGNYKWTGYLPINDNSLFTNTADYYDVTQILTNGLFDNEKYQAYSPPFYSAANLVLYGAFCALYPFGFIYTIYDQWESMKSAGILLYKTAVNFRRSNFEGLTDPHSRMMGRYKEVPDWWFLIILVISIVLGILCVELYPTNTPVWGIFFTIGINFVFLIPLTTIMSITGYQFGLNVLVELIIGYALTGNGVALMTLKAYGYNINGQAQNYVSDQKLAHYAKISPMAIFRGQLMATIVQCFVVLGVVNWMLSNVKDFCQPHQGQKFTCPNETTFYSSSIFWGVIGPKKVFSGLYPILQWCFLIGALLPIPCVLFKKYGPKRLTYYFQPTLIIGGFLQFAPYNLSYLTGSLYASFAFMYYIKNKYASWWEKYNYVLTSALTAGTAFSGVIIFFAVQYHDKSISWWGNNVPYDGIDGGNGPQSLLNSSALPDGYFGPISGNFP</sequence>
<dbReference type="PANTHER" id="PTHR22601">
    <property type="entry name" value="ISP4 LIKE PROTEIN"/>
    <property type="match status" value="1"/>
</dbReference>
<evidence type="ECO:0000256" key="6">
    <source>
        <dbReference type="ARBA" id="ARBA00022927"/>
    </source>
</evidence>
<dbReference type="GO" id="GO:0015031">
    <property type="term" value="P:protein transport"/>
    <property type="evidence" value="ECO:0007669"/>
    <property type="project" value="UniProtKB-KW"/>
</dbReference>
<keyword evidence="7 9" id="KW-1133">Transmembrane helix</keyword>
<feature type="transmembrane region" description="Helical" evidence="9">
    <location>
        <begin position="440"/>
        <end position="458"/>
    </location>
</feature>
<keyword evidence="6" id="KW-0653">Protein transport</keyword>
<evidence type="ECO:0000256" key="7">
    <source>
        <dbReference type="ARBA" id="ARBA00022989"/>
    </source>
</evidence>
<evidence type="ECO:0000256" key="2">
    <source>
        <dbReference type="ARBA" id="ARBA00008807"/>
    </source>
</evidence>
<feature type="transmembrane region" description="Helical" evidence="9">
    <location>
        <begin position="511"/>
        <end position="530"/>
    </location>
</feature>
<dbReference type="RefSeq" id="XP_018984690.1">
    <property type="nucleotide sequence ID" value="XM_019129000.1"/>
</dbReference>
<feature type="transmembrane region" description="Helical" evidence="9">
    <location>
        <begin position="689"/>
        <end position="707"/>
    </location>
</feature>
<keyword evidence="3" id="KW-0813">Transport</keyword>
<name>A0A1E3QQL6_9ASCO</name>
<comment type="similarity">
    <text evidence="2">Belongs to the oligopeptide OPT transporter family.</text>
</comment>
<evidence type="ECO:0000256" key="5">
    <source>
        <dbReference type="ARBA" id="ARBA00022856"/>
    </source>
</evidence>
<dbReference type="InterPro" id="IPR004813">
    <property type="entry name" value="OPT"/>
</dbReference>
<accession>A0A1E3QQL6</accession>
<evidence type="ECO:0000256" key="9">
    <source>
        <dbReference type="SAM" id="Phobius"/>
    </source>
</evidence>
<keyword evidence="4 9" id="KW-0812">Transmembrane</keyword>
<feature type="transmembrane region" description="Helical" evidence="9">
    <location>
        <begin position="801"/>
        <end position="817"/>
    </location>
</feature>
<feature type="transmembrane region" description="Helical" evidence="9">
    <location>
        <begin position="829"/>
        <end position="850"/>
    </location>
</feature>
<dbReference type="Proteomes" id="UP000094336">
    <property type="component" value="Unassembled WGS sequence"/>
</dbReference>
<feature type="transmembrane region" description="Helical" evidence="9">
    <location>
        <begin position="752"/>
        <end position="771"/>
    </location>
</feature>